<dbReference type="EMBL" id="JAUPEV010000003">
    <property type="protein sequence ID" value="MDO7252863.1"/>
    <property type="molecule type" value="Genomic_DNA"/>
</dbReference>
<dbReference type="InterPro" id="IPR011006">
    <property type="entry name" value="CheY-like_superfamily"/>
</dbReference>
<dbReference type="CDD" id="cd17536">
    <property type="entry name" value="REC_YesN-like"/>
    <property type="match status" value="1"/>
</dbReference>
<evidence type="ECO:0000313" key="6">
    <source>
        <dbReference type="Proteomes" id="UP001240777"/>
    </source>
</evidence>
<evidence type="ECO:0000313" key="3">
    <source>
        <dbReference type="EMBL" id="MDO7252863.1"/>
    </source>
</evidence>
<protein>
    <submittedName>
        <fullName evidence="4">Response regulator</fullName>
    </submittedName>
</protein>
<reference evidence="4 6" key="1">
    <citation type="submission" date="2023-07" db="EMBL/GenBank/DDBJ databases">
        <title>Unpublished Manusciprt.</title>
        <authorList>
            <person name="Aydin F."/>
            <person name="Tarhane S."/>
            <person name="Saticioglu I.B."/>
            <person name="Karakaya E."/>
            <person name="Abay S."/>
            <person name="Guran O."/>
            <person name="Bozkurt E."/>
            <person name="Uzum N."/>
            <person name="Olgun K."/>
            <person name="Jablonski D."/>
        </authorList>
    </citation>
    <scope>NUCLEOTIDE SEQUENCE</scope>
    <source>
        <strain evidence="6">faydin-H75</strain>
        <strain evidence="4">Faydin-H76</strain>
    </source>
</reference>
<dbReference type="SMART" id="SM00448">
    <property type="entry name" value="REC"/>
    <property type="match status" value="1"/>
</dbReference>
<comment type="caution">
    <text evidence="4">The sequence shown here is derived from an EMBL/GenBank/DDBJ whole genome shotgun (WGS) entry which is preliminary data.</text>
</comment>
<dbReference type="GO" id="GO:0006276">
    <property type="term" value="P:plasmid maintenance"/>
    <property type="evidence" value="ECO:0007669"/>
    <property type="project" value="InterPro"/>
</dbReference>
<reference evidence="3 5" key="3">
    <citation type="journal article" date="2024" name="Syst. Appl. Microbiol.">
        <title>Helicobacter cappadocius sp. nov., from lizards: The first psychrotrophic Helicobacter species.</title>
        <authorList>
            <person name="Aydin F."/>
            <person name="Tarhane S."/>
            <person name="Karakaya E."/>
            <person name="Abay S."/>
            <person name="Kayman T."/>
            <person name="Guran O."/>
            <person name="Bozkurt E."/>
            <person name="Uzum N."/>
            <person name="Avci A."/>
            <person name="Olgun K."/>
            <person name="Jablonski D."/>
            <person name="Guran C."/>
            <person name="Burcin Saticioglu I."/>
        </authorList>
    </citation>
    <scope>NUCLEOTIDE SEQUENCE [LARGE SCALE GENOMIC DNA]</scope>
    <source>
        <strain evidence="3">Faydin-H75</strain>
        <strain evidence="5">faydin-H76</strain>
    </source>
</reference>
<evidence type="ECO:0000259" key="2">
    <source>
        <dbReference type="PROSITE" id="PS50110"/>
    </source>
</evidence>
<dbReference type="AlphaFoldDB" id="A0AA90PJC2"/>
<proteinExistence type="predicted"/>
<dbReference type="GO" id="GO:0006260">
    <property type="term" value="P:DNA replication"/>
    <property type="evidence" value="ECO:0007669"/>
    <property type="project" value="InterPro"/>
</dbReference>
<dbReference type="Pfam" id="PF00072">
    <property type="entry name" value="Response_reg"/>
    <property type="match status" value="1"/>
</dbReference>
<dbReference type="EMBL" id="JAUYZK010000004">
    <property type="protein sequence ID" value="MDP2538906.1"/>
    <property type="molecule type" value="Genomic_DNA"/>
</dbReference>
<dbReference type="GO" id="GO:0000160">
    <property type="term" value="P:phosphorelay signal transduction system"/>
    <property type="evidence" value="ECO:0007669"/>
    <property type="project" value="InterPro"/>
</dbReference>
<dbReference type="SUPFAM" id="SSF46785">
    <property type="entry name" value="Winged helix' DNA-binding domain"/>
    <property type="match status" value="1"/>
</dbReference>
<name>A0AA90PJC2_9HELI</name>
<dbReference type="PROSITE" id="PS50110">
    <property type="entry name" value="RESPONSE_REGULATORY"/>
    <property type="match status" value="1"/>
</dbReference>
<dbReference type="PANTHER" id="PTHR43228">
    <property type="entry name" value="TWO-COMPONENT RESPONSE REGULATOR"/>
    <property type="match status" value="1"/>
</dbReference>
<dbReference type="Gene3D" id="3.40.50.2300">
    <property type="match status" value="1"/>
</dbReference>
<feature type="domain" description="Response regulatory" evidence="2">
    <location>
        <begin position="11"/>
        <end position="127"/>
    </location>
</feature>
<feature type="modified residue" description="4-aspartylphosphate" evidence="1">
    <location>
        <position position="60"/>
    </location>
</feature>
<sequence>MDKYSNLKNLTVLYVEDDEDTQRITSIVLEDYVGRLILAKNGQEALNIFDTHNIDMILTDILMPKLNGIELIKAIRKGKTNPHCPVIITTAHTEVPYLLDAISLKVDGYILKPLDVDELLTTLQKAILPKLQALELESKNLLINAISAFIGGKKIEIIKFLLDNCDKDHVYYGSYEDIISHLNVSKPTIVKTFKQLIEVGLLIKIKNKVYKIHPDVTIKES</sequence>
<dbReference type="InterPro" id="IPR036390">
    <property type="entry name" value="WH_DNA-bd_sf"/>
</dbReference>
<dbReference type="RefSeq" id="WP_305516708.1">
    <property type="nucleotide sequence ID" value="NZ_JAUPEV010000003.1"/>
</dbReference>
<accession>A0AA90PJC2</accession>
<evidence type="ECO:0000256" key="1">
    <source>
        <dbReference type="PROSITE-ProRule" id="PRU00169"/>
    </source>
</evidence>
<dbReference type="Proteomes" id="UP001177258">
    <property type="component" value="Unassembled WGS sequence"/>
</dbReference>
<organism evidence="4 5">
    <name type="scientific">Helicobacter cappadocius</name>
    <dbReference type="NCBI Taxonomy" id="3063998"/>
    <lineage>
        <taxon>Bacteria</taxon>
        <taxon>Pseudomonadati</taxon>
        <taxon>Campylobacterota</taxon>
        <taxon>Epsilonproteobacteria</taxon>
        <taxon>Campylobacterales</taxon>
        <taxon>Helicobacteraceae</taxon>
        <taxon>Helicobacter</taxon>
    </lineage>
</organism>
<dbReference type="Proteomes" id="UP001240777">
    <property type="component" value="Unassembled WGS sequence"/>
</dbReference>
<evidence type="ECO:0000313" key="5">
    <source>
        <dbReference type="Proteomes" id="UP001177258"/>
    </source>
</evidence>
<dbReference type="SUPFAM" id="SSF52172">
    <property type="entry name" value="CheY-like"/>
    <property type="match status" value="1"/>
</dbReference>
<dbReference type="InterPro" id="IPR001789">
    <property type="entry name" value="Sig_transdc_resp-reg_receiver"/>
</dbReference>
<dbReference type="PANTHER" id="PTHR43228:SF1">
    <property type="entry name" value="TWO-COMPONENT RESPONSE REGULATOR ARR22"/>
    <property type="match status" value="1"/>
</dbReference>
<keyword evidence="6" id="KW-1185">Reference proteome</keyword>
<reference evidence="3" key="2">
    <citation type="submission" date="2023-07" db="EMBL/GenBank/DDBJ databases">
        <authorList>
            <person name="Aydin F."/>
            <person name="Tarhane S."/>
            <person name="Saticioglu I.B."/>
            <person name="Karakaya E."/>
            <person name="Abay S."/>
            <person name="Guran O."/>
            <person name="Bozkurt E."/>
            <person name="Uzum N."/>
            <person name="Olgun K."/>
            <person name="Jablonski D."/>
        </authorList>
    </citation>
    <scope>NUCLEOTIDE SEQUENCE</scope>
    <source>
        <strain evidence="3">Faydin-H75</strain>
    </source>
</reference>
<dbReference type="InterPro" id="IPR052048">
    <property type="entry name" value="ST_Response_Regulator"/>
</dbReference>
<dbReference type="InterPro" id="IPR008813">
    <property type="entry name" value="Plasmid_replication_RepL"/>
</dbReference>
<keyword evidence="1" id="KW-0597">Phosphoprotein</keyword>
<gene>
    <name evidence="3" type="ORF">Q5I04_02910</name>
    <name evidence="4" type="ORF">Q5I06_03840</name>
</gene>
<evidence type="ECO:0000313" key="4">
    <source>
        <dbReference type="EMBL" id="MDP2538906.1"/>
    </source>
</evidence>
<dbReference type="Pfam" id="PF05732">
    <property type="entry name" value="RepL"/>
    <property type="match status" value="1"/>
</dbReference>